<dbReference type="Gene3D" id="3.30.1520.10">
    <property type="entry name" value="Phox-like domain"/>
    <property type="match status" value="1"/>
</dbReference>
<protein>
    <recommendedName>
        <fullName evidence="3">PX domain-containing protein</fullName>
    </recommendedName>
</protein>
<dbReference type="InterPro" id="IPR036871">
    <property type="entry name" value="PX_dom_sf"/>
</dbReference>
<proteinExistence type="predicted"/>
<dbReference type="SUPFAM" id="SSF64268">
    <property type="entry name" value="PX domain"/>
    <property type="match status" value="1"/>
</dbReference>
<dbReference type="EMBL" id="SPLM01000110">
    <property type="protein sequence ID" value="TMW58947.1"/>
    <property type="molecule type" value="Genomic_DNA"/>
</dbReference>
<evidence type="ECO:0000313" key="1">
    <source>
        <dbReference type="EMBL" id="TMW58947.1"/>
    </source>
</evidence>
<dbReference type="OrthoDB" id="152587at2759"/>
<accession>A0A8K1CAM4</accession>
<sequence length="179" mass="20382">MTHAFPLNILECTVVHTRKTNGHTDYGIRVQPRIGNGWDDRLFVYRRYSAFVELQRLALQHFHQDDDTPHQPGSCCCGTEACLFACFVEPVFRATEFSTTLALFFRRNSASVVTQRVVYLNAFLKMLDEAIADVPPLVLQRCEQENCKLLRLLKSFYGCVAAPRASASPVQRPQRSRSV</sequence>
<dbReference type="CDD" id="cd06093">
    <property type="entry name" value="PX_domain"/>
    <property type="match status" value="1"/>
</dbReference>
<dbReference type="GO" id="GO:0035091">
    <property type="term" value="F:phosphatidylinositol binding"/>
    <property type="evidence" value="ECO:0007669"/>
    <property type="project" value="InterPro"/>
</dbReference>
<comment type="caution">
    <text evidence="1">The sequence shown here is derived from an EMBL/GenBank/DDBJ whole genome shotgun (WGS) entry which is preliminary data.</text>
</comment>
<reference evidence="1" key="1">
    <citation type="submission" date="2019-03" db="EMBL/GenBank/DDBJ databases">
        <title>Long read genome sequence of the mycoparasitic Pythium oligandrum ATCC 38472 isolated from sugarbeet rhizosphere.</title>
        <authorList>
            <person name="Gaulin E."/>
        </authorList>
    </citation>
    <scope>NUCLEOTIDE SEQUENCE</scope>
    <source>
        <strain evidence="1">ATCC 38472_TT</strain>
    </source>
</reference>
<evidence type="ECO:0008006" key="3">
    <source>
        <dbReference type="Google" id="ProtNLM"/>
    </source>
</evidence>
<organism evidence="1 2">
    <name type="scientific">Pythium oligandrum</name>
    <name type="common">Mycoparasitic fungus</name>
    <dbReference type="NCBI Taxonomy" id="41045"/>
    <lineage>
        <taxon>Eukaryota</taxon>
        <taxon>Sar</taxon>
        <taxon>Stramenopiles</taxon>
        <taxon>Oomycota</taxon>
        <taxon>Peronosporomycetes</taxon>
        <taxon>Pythiales</taxon>
        <taxon>Pythiaceae</taxon>
        <taxon>Pythium</taxon>
    </lineage>
</organism>
<gene>
    <name evidence="1" type="ORF">Poli38472_007092</name>
</gene>
<name>A0A8K1CAM4_PYTOL</name>
<keyword evidence="2" id="KW-1185">Reference proteome</keyword>
<dbReference type="Proteomes" id="UP000794436">
    <property type="component" value="Unassembled WGS sequence"/>
</dbReference>
<dbReference type="AlphaFoldDB" id="A0A8K1CAM4"/>
<evidence type="ECO:0000313" key="2">
    <source>
        <dbReference type="Proteomes" id="UP000794436"/>
    </source>
</evidence>